<evidence type="ECO:0000313" key="3">
    <source>
        <dbReference type="EMBL" id="CAG9313083.1"/>
    </source>
</evidence>
<keyword evidence="4" id="KW-1185">Reference proteome</keyword>
<dbReference type="Gene3D" id="2.130.10.10">
    <property type="entry name" value="YVTN repeat-like/Quinoprotein amine dehydrogenase"/>
    <property type="match status" value="3"/>
</dbReference>
<dbReference type="GO" id="GO:0048188">
    <property type="term" value="C:Set1C/COMPASS complex"/>
    <property type="evidence" value="ECO:0007669"/>
    <property type="project" value="TreeGrafter"/>
</dbReference>
<dbReference type="SUPFAM" id="SSF50969">
    <property type="entry name" value="YVTN repeat-like/Quinoprotein amine dehydrogenase"/>
    <property type="match status" value="1"/>
</dbReference>
<dbReference type="PANTHER" id="PTHR22847:SF637">
    <property type="entry name" value="WD REPEAT DOMAIN 5B"/>
    <property type="match status" value="1"/>
</dbReference>
<dbReference type="SUPFAM" id="SSF50978">
    <property type="entry name" value="WD40 repeat-like"/>
    <property type="match status" value="1"/>
</dbReference>
<comment type="caution">
    <text evidence="3">The sequence shown here is derived from an EMBL/GenBank/DDBJ whole genome shotgun (WGS) entry which is preliminary data.</text>
</comment>
<evidence type="ECO:0000256" key="2">
    <source>
        <dbReference type="ARBA" id="ARBA00022737"/>
    </source>
</evidence>
<dbReference type="PANTHER" id="PTHR22847">
    <property type="entry name" value="WD40 REPEAT PROTEIN"/>
    <property type="match status" value="1"/>
</dbReference>
<dbReference type="Gene3D" id="2.160.20.80">
    <property type="entry name" value="E3 ubiquitin-protein ligase SopA"/>
    <property type="match status" value="1"/>
</dbReference>
<accession>A0AAU9ICI8</accession>
<dbReference type="SUPFAM" id="SSF82171">
    <property type="entry name" value="DPP6 N-terminal domain-like"/>
    <property type="match status" value="1"/>
</dbReference>
<evidence type="ECO:0000313" key="4">
    <source>
        <dbReference type="Proteomes" id="UP001162131"/>
    </source>
</evidence>
<reference evidence="3" key="1">
    <citation type="submission" date="2021-09" db="EMBL/GenBank/DDBJ databases">
        <authorList>
            <consortium name="AG Swart"/>
            <person name="Singh M."/>
            <person name="Singh A."/>
            <person name="Seah K."/>
            <person name="Emmerich C."/>
        </authorList>
    </citation>
    <scope>NUCLEOTIDE SEQUENCE</scope>
    <source>
        <strain evidence="3">ATCC30299</strain>
    </source>
</reference>
<dbReference type="AlphaFoldDB" id="A0AAU9ICI8"/>
<keyword evidence="2" id="KW-0677">Repeat</keyword>
<dbReference type="SUPFAM" id="SSF141571">
    <property type="entry name" value="Pentapeptide repeat-like"/>
    <property type="match status" value="1"/>
</dbReference>
<dbReference type="GO" id="GO:0042393">
    <property type="term" value="F:histone binding"/>
    <property type="evidence" value="ECO:0007669"/>
    <property type="project" value="TreeGrafter"/>
</dbReference>
<dbReference type="InterPro" id="IPR015943">
    <property type="entry name" value="WD40/YVTN_repeat-like_dom_sf"/>
</dbReference>
<dbReference type="InterPro" id="IPR011044">
    <property type="entry name" value="Quino_amine_DH_bsu"/>
</dbReference>
<keyword evidence="1" id="KW-0853">WD repeat</keyword>
<dbReference type="Proteomes" id="UP001162131">
    <property type="component" value="Unassembled WGS sequence"/>
</dbReference>
<sequence length="733" mass="85504">MYKINKLLNRSERDYNEYLAQKILKDINIWKTLDSIKNSYLNKLDLIDFPDILSCFNSFIRESNKEDLVKVILLSRTSKEIDLACSNAATILAKSDFVFKDIDFSRIRIPKADLSQRLFVNVTFENSYLKEVKFLQSQFHCVNFKNCDLSCANFGYFIKFNSKDAKGLNFSPDDKYFYYRSDDSVIEIDLKEQKIRNKVNLNDFITTNIKYAHSPRLEPSLARLATVHGQYIKLWDNYGNRLIHEIKLHRLVISPNWKYITALDANSTVLSWDIEKGKQILGTTKALTYRTSKLIFSPSNRYLAMIRAKSISVVETENWTLYSKIWGKFPIKNVFSISYCGHKMAFCDSESVYIIDTITSAKIKIFYWTKKILCLSFSPCGKFLAISPKGNEGFIIDLKTKNISQFFSGFEGNIISVMFSISGKYISWSDSKGSIKIYEFSSKFVQNDNNRHLMIYKAKVSPKGTYLITSSLEKSILWELRTCNPKQIKKFMQYGFYDDYVFSPFETYLLRRFGAKIQIYDIKRDFSIKTLSFEQWWNLEYSFSYCENYLICSGNLSYKYYSIPDFILVRTIKTQQTDRHLRFSECGNYDFWYDSQNFLYVWDLQKGDCMKKIQIEKRCLIYALSPFLLHIAFFTSRENVNYIDILNVDDGDIVSLKSEGKSFSCCIADSDGALLIEGCEKGIFNIWDIKTKTVKQKFRSLFSRDINAVEVANNHIVIKENDNVEIFSMAQLG</sequence>
<protein>
    <submittedName>
        <fullName evidence="3">Uncharacterized protein</fullName>
    </submittedName>
</protein>
<name>A0AAU9ICI8_9CILI</name>
<organism evidence="3 4">
    <name type="scientific">Blepharisma stoltei</name>
    <dbReference type="NCBI Taxonomy" id="1481888"/>
    <lineage>
        <taxon>Eukaryota</taxon>
        <taxon>Sar</taxon>
        <taxon>Alveolata</taxon>
        <taxon>Ciliophora</taxon>
        <taxon>Postciliodesmatophora</taxon>
        <taxon>Heterotrichea</taxon>
        <taxon>Heterotrichida</taxon>
        <taxon>Blepharismidae</taxon>
        <taxon>Blepharisma</taxon>
    </lineage>
</organism>
<evidence type="ECO:0000256" key="1">
    <source>
        <dbReference type="ARBA" id="ARBA00022574"/>
    </source>
</evidence>
<gene>
    <name evidence="3" type="ORF">BSTOLATCC_MIC7868</name>
</gene>
<proteinExistence type="predicted"/>
<dbReference type="InterPro" id="IPR036322">
    <property type="entry name" value="WD40_repeat_dom_sf"/>
</dbReference>
<dbReference type="EMBL" id="CAJZBQ010000009">
    <property type="protein sequence ID" value="CAG9313083.1"/>
    <property type="molecule type" value="Genomic_DNA"/>
</dbReference>